<dbReference type="Pfam" id="PF08308">
    <property type="entry name" value="PEGA"/>
    <property type="match status" value="1"/>
</dbReference>
<feature type="compositionally biased region" description="Polar residues" evidence="5">
    <location>
        <begin position="452"/>
        <end position="464"/>
    </location>
</feature>
<feature type="domain" description="Protein kinase" evidence="6">
    <location>
        <begin position="10"/>
        <end position="285"/>
    </location>
</feature>
<keyword evidence="1" id="KW-0808">Transferase</keyword>
<reference evidence="7 8" key="1">
    <citation type="submission" date="2017-08" db="EMBL/GenBank/DDBJ databases">
        <title>Infants hospitalized years apart are colonized by the same room-sourced microbial strains.</title>
        <authorList>
            <person name="Brooks B."/>
            <person name="Olm M.R."/>
            <person name="Firek B.A."/>
            <person name="Baker R."/>
            <person name="Thomas B.C."/>
            <person name="Morowitz M.J."/>
            <person name="Banfield J.F."/>
        </authorList>
    </citation>
    <scope>NUCLEOTIDE SEQUENCE [LARGE SCALE GENOMIC DNA]</scope>
    <source>
        <strain evidence="7">S2_003_000_R2_14</strain>
    </source>
</reference>
<feature type="compositionally biased region" description="Polar residues" evidence="5">
    <location>
        <begin position="333"/>
        <end position="358"/>
    </location>
</feature>
<evidence type="ECO:0000313" key="8">
    <source>
        <dbReference type="Proteomes" id="UP000249061"/>
    </source>
</evidence>
<evidence type="ECO:0000256" key="5">
    <source>
        <dbReference type="SAM" id="MobiDB-lite"/>
    </source>
</evidence>
<dbReference type="PROSITE" id="PS00109">
    <property type="entry name" value="PROTEIN_KINASE_TYR"/>
    <property type="match status" value="1"/>
</dbReference>
<name>A0A2W5TG93_9BACT</name>
<dbReference type="InterPro" id="IPR000719">
    <property type="entry name" value="Prot_kinase_dom"/>
</dbReference>
<dbReference type="PANTHER" id="PTHR43289">
    <property type="entry name" value="MITOGEN-ACTIVATED PROTEIN KINASE KINASE KINASE 20-RELATED"/>
    <property type="match status" value="1"/>
</dbReference>
<feature type="compositionally biased region" description="Polar residues" evidence="5">
    <location>
        <begin position="524"/>
        <end position="540"/>
    </location>
</feature>
<feature type="region of interest" description="Disordered" evidence="5">
    <location>
        <begin position="778"/>
        <end position="811"/>
    </location>
</feature>
<protein>
    <submittedName>
        <fullName evidence="7">Protein kinase</fullName>
    </submittedName>
</protein>
<proteinExistence type="predicted"/>
<feature type="compositionally biased region" description="Basic and acidic residues" evidence="5">
    <location>
        <begin position="883"/>
        <end position="905"/>
    </location>
</feature>
<feature type="region of interest" description="Disordered" evidence="5">
    <location>
        <begin position="429"/>
        <end position="666"/>
    </location>
</feature>
<dbReference type="AlphaFoldDB" id="A0A2W5TG93"/>
<dbReference type="Gene3D" id="1.10.510.10">
    <property type="entry name" value="Transferase(Phosphotransferase) domain 1"/>
    <property type="match status" value="1"/>
</dbReference>
<sequence>MKKPSVFGKYLLLERLNVGGMAEVFAAKAFGVEGFERILAIKKILPTMAEDEEFITMFIDEARISVQLNHANVVHIHELGKHDDAYYIAMEYVSGKDLRALLERFRRRKEIMPTAMAVFCATKICEGLDYAHRKKDARGQELHIIHRDVSPQNILISYEGEVKIIDFGIAKAANRSQKTQAGILKGKFGYMSPEQVRGLPIDRRSDVFAVGVILYEMLTGEKLFVGESDFSTLEKVRNAEVPTPRQFNPNIPAGLEKVVMKALAREAEDRYQWSSDLQEDLMRFLLAGDAIYSAKHLSSFMKDAFAEDLLRENEKMERFASVERPDQVEASGITASPTRSSAPNPPRRNTQQPGSLATLSGGGPARSRSLQGVAVATGSGAVAMGLQSSKIDIPPPTDEELAEMDGAKDRTVIVDNSVGANEEGAATAIGISPFGGKPAAPQENARQLRPSAPTSGNSTTQDNLPPTDKRPSGGVKSLRDLPADETIVPTPRSSLVDEDTGSHDLRPIEMTGFRPALEVGGDDSTGNQPAMSPSADQLESTMPPRQAQGRAKIVIGDAPVGGATSIGPSPFAKNETRMYETGEGEEGAEEEQQEEPPQDEENYDDEQQHDEPLDDDAPHDEEEAPAEDDDQPPEEDEEADVGTAERPQMAKNARKPSGRTAQAAPADGKRKVLLIAIVATAVLALVVLGAAALKFLGGPKSGAFVTANPKDVPYTIVIKPGDIRVENPSKTIELDPGEYTFEFKPSVPGYLTSKKSYALKAGKTTPIMVTFTKAEQDPVAVKNDGPPAGDSATNTPPKNDAPTTDTAPKVDPAAPALWTAIIGSDEPGVDISLDGKVRGQTPVLVKDLAMGKTYEFTAKKSGFETVTFSMSNPDKLEKIEKQLTMKSTRADPVAKNDPPPKKEPEPAPVAKNDPPPKKDPAPTPAPKNDPPPKKDPAPTPVARTDPPPPAKKDPPKSKATGLAVFASRPLGAEVWIDGKNTGKKTPVPKAAALELSVGAHKVQFKLNGKSSETQSFTVTEDKSSPVVVKGEL</sequence>
<dbReference type="Pfam" id="PF00069">
    <property type="entry name" value="Pkinase"/>
    <property type="match status" value="1"/>
</dbReference>
<evidence type="ECO:0000256" key="1">
    <source>
        <dbReference type="ARBA" id="ARBA00022679"/>
    </source>
</evidence>
<dbReference type="InterPro" id="IPR008266">
    <property type="entry name" value="Tyr_kinase_AS"/>
</dbReference>
<dbReference type="InterPro" id="IPR013229">
    <property type="entry name" value="PEGA"/>
</dbReference>
<feature type="compositionally biased region" description="Basic and acidic residues" evidence="5">
    <location>
        <begin position="318"/>
        <end position="327"/>
    </location>
</feature>
<comment type="caution">
    <text evidence="7">The sequence shown here is derived from an EMBL/GenBank/DDBJ whole genome shotgun (WGS) entry which is preliminary data.</text>
</comment>
<accession>A0A2W5TG93</accession>
<evidence type="ECO:0000256" key="3">
    <source>
        <dbReference type="ARBA" id="ARBA00022777"/>
    </source>
</evidence>
<dbReference type="InterPro" id="IPR011009">
    <property type="entry name" value="Kinase-like_dom_sf"/>
</dbReference>
<feature type="region of interest" description="Disordered" evidence="5">
    <location>
        <begin position="318"/>
        <end position="369"/>
    </location>
</feature>
<evidence type="ECO:0000259" key="6">
    <source>
        <dbReference type="PROSITE" id="PS50011"/>
    </source>
</evidence>
<evidence type="ECO:0000256" key="4">
    <source>
        <dbReference type="ARBA" id="ARBA00022840"/>
    </source>
</evidence>
<evidence type="ECO:0000313" key="7">
    <source>
        <dbReference type="EMBL" id="PZR12867.1"/>
    </source>
</evidence>
<feature type="compositionally biased region" description="Basic and acidic residues" evidence="5">
    <location>
        <begin position="467"/>
        <end position="482"/>
    </location>
</feature>
<feature type="region of interest" description="Disordered" evidence="5">
    <location>
        <begin position="1009"/>
        <end position="1032"/>
    </location>
</feature>
<keyword evidence="3 7" id="KW-0418">Kinase</keyword>
<dbReference type="GO" id="GO:0005524">
    <property type="term" value="F:ATP binding"/>
    <property type="evidence" value="ECO:0007669"/>
    <property type="project" value="UniProtKB-KW"/>
</dbReference>
<dbReference type="GO" id="GO:0004674">
    <property type="term" value="F:protein serine/threonine kinase activity"/>
    <property type="evidence" value="ECO:0007669"/>
    <property type="project" value="TreeGrafter"/>
</dbReference>
<feature type="region of interest" description="Disordered" evidence="5">
    <location>
        <begin position="883"/>
        <end position="962"/>
    </location>
</feature>
<feature type="compositionally biased region" description="Polar residues" evidence="5">
    <location>
        <begin position="791"/>
        <end position="806"/>
    </location>
</feature>
<keyword evidence="2" id="KW-0547">Nucleotide-binding</keyword>
<organism evidence="7 8">
    <name type="scientific">Archangium gephyra</name>
    <dbReference type="NCBI Taxonomy" id="48"/>
    <lineage>
        <taxon>Bacteria</taxon>
        <taxon>Pseudomonadati</taxon>
        <taxon>Myxococcota</taxon>
        <taxon>Myxococcia</taxon>
        <taxon>Myxococcales</taxon>
        <taxon>Cystobacterineae</taxon>
        <taxon>Archangiaceae</taxon>
        <taxon>Archangium</taxon>
    </lineage>
</organism>
<dbReference type="PANTHER" id="PTHR43289:SF6">
    <property type="entry name" value="SERINE_THREONINE-PROTEIN KINASE NEKL-3"/>
    <property type="match status" value="1"/>
</dbReference>
<dbReference type="PROSITE" id="PS50011">
    <property type="entry name" value="PROTEIN_KINASE_DOM"/>
    <property type="match status" value="1"/>
</dbReference>
<dbReference type="EMBL" id="QFQP01000011">
    <property type="protein sequence ID" value="PZR12867.1"/>
    <property type="molecule type" value="Genomic_DNA"/>
</dbReference>
<feature type="compositionally biased region" description="Acidic residues" evidence="5">
    <location>
        <begin position="582"/>
        <end position="640"/>
    </location>
</feature>
<keyword evidence="4" id="KW-0067">ATP-binding</keyword>
<dbReference type="CDD" id="cd14014">
    <property type="entry name" value="STKc_PknB_like"/>
    <property type="match status" value="1"/>
</dbReference>
<gene>
    <name evidence="7" type="ORF">DI536_15020</name>
</gene>
<dbReference type="SUPFAM" id="SSF56112">
    <property type="entry name" value="Protein kinase-like (PK-like)"/>
    <property type="match status" value="1"/>
</dbReference>
<dbReference type="Gene3D" id="3.30.200.20">
    <property type="entry name" value="Phosphorylase Kinase, domain 1"/>
    <property type="match status" value="1"/>
</dbReference>
<dbReference type="Proteomes" id="UP000249061">
    <property type="component" value="Unassembled WGS sequence"/>
</dbReference>
<evidence type="ECO:0000256" key="2">
    <source>
        <dbReference type="ARBA" id="ARBA00022741"/>
    </source>
</evidence>
<feature type="compositionally biased region" description="Polar residues" evidence="5">
    <location>
        <begin position="1009"/>
        <end position="1018"/>
    </location>
</feature>